<evidence type="ECO:0000313" key="1">
    <source>
        <dbReference type="EMBL" id="KKL79138.1"/>
    </source>
</evidence>
<dbReference type="EMBL" id="LAZR01023255">
    <property type="protein sequence ID" value="KKL79138.1"/>
    <property type="molecule type" value="Genomic_DNA"/>
</dbReference>
<comment type="caution">
    <text evidence="1">The sequence shown here is derived from an EMBL/GenBank/DDBJ whole genome shotgun (WGS) entry which is preliminary data.</text>
</comment>
<dbReference type="AlphaFoldDB" id="A0A0F9EYF8"/>
<sequence length="106" mass="11754">MTIERLDSDFILPIDIEALTSGDTKLTTEYFVKLVRTLQIVLDEIVAAANFSVTVATGDAVYYKLPGTDGQYIDGTWRTIQVGDNLETQVKISGNFITALVRERPL</sequence>
<name>A0A0F9EYF8_9ZZZZ</name>
<accession>A0A0F9EYF8</accession>
<reference evidence="1" key="1">
    <citation type="journal article" date="2015" name="Nature">
        <title>Complex archaea that bridge the gap between prokaryotes and eukaryotes.</title>
        <authorList>
            <person name="Spang A."/>
            <person name="Saw J.H."/>
            <person name="Jorgensen S.L."/>
            <person name="Zaremba-Niedzwiedzka K."/>
            <person name="Martijn J."/>
            <person name="Lind A.E."/>
            <person name="van Eijk R."/>
            <person name="Schleper C."/>
            <person name="Guy L."/>
            <person name="Ettema T.J."/>
        </authorList>
    </citation>
    <scope>NUCLEOTIDE SEQUENCE</scope>
</reference>
<organism evidence="1">
    <name type="scientific">marine sediment metagenome</name>
    <dbReference type="NCBI Taxonomy" id="412755"/>
    <lineage>
        <taxon>unclassified sequences</taxon>
        <taxon>metagenomes</taxon>
        <taxon>ecological metagenomes</taxon>
    </lineage>
</organism>
<proteinExistence type="predicted"/>
<protein>
    <submittedName>
        <fullName evidence="1">Uncharacterized protein</fullName>
    </submittedName>
</protein>
<gene>
    <name evidence="1" type="ORF">LCGC14_2017840</name>
</gene>